<gene>
    <name evidence="2" type="ORF">Srubr_25640</name>
</gene>
<feature type="compositionally biased region" description="Basic and acidic residues" evidence="1">
    <location>
        <begin position="162"/>
        <end position="171"/>
    </location>
</feature>
<accession>A0ABQ3RA41</accession>
<keyword evidence="3" id="KW-1185">Reference proteome</keyword>
<reference evidence="3" key="1">
    <citation type="submission" date="2023-07" db="EMBL/GenBank/DDBJ databases">
        <title>Whole genome shotgun sequence of Streptomyces achromogenes subsp. rubradiris NBRC 14000.</title>
        <authorList>
            <person name="Komaki H."/>
            <person name="Tamura T."/>
        </authorList>
    </citation>
    <scope>NUCLEOTIDE SEQUENCE [LARGE SCALE GENOMIC DNA]</scope>
    <source>
        <strain evidence="3">NBRC 14000</strain>
    </source>
</reference>
<dbReference type="RefSeq" id="WP_189998216.1">
    <property type="nucleotide sequence ID" value="NZ_BNCB01000020.1"/>
</dbReference>
<feature type="compositionally biased region" description="Acidic residues" evidence="1">
    <location>
        <begin position="11"/>
        <end position="23"/>
    </location>
</feature>
<evidence type="ECO:0000313" key="3">
    <source>
        <dbReference type="Proteomes" id="UP000646738"/>
    </source>
</evidence>
<sequence>MAYDAGQALDELFETDTETDTGGDPEELVIAQTEAILDGPALSDSVDEVLRLAQGLPSLEEVREVPDGDLSELTDLEQQQKEQTERIMATAVAAGNAALWVVAQCLDRAAKGRWWRRTHSTLGAYCEEKIGRSPVYARQLRSNAPLALETAQRTGTVPPPSHIKETRKTEQLHGREAALSLYEIVLDISAELGEKPTAASLAAVHVRLPAELPAATEQQRAAIEETVRRTLGAEDASNEAPTFDSESNKDASNEAPRREAAADAGSGADDGDDIEDAEIVPEYMATLQDALKKLKAIDRALTKAVFVAAAAEPADGSDYATVREEILKKATAIRNKALHAPMGRPIAVKDEQSAH</sequence>
<proteinExistence type="predicted"/>
<protein>
    <submittedName>
        <fullName evidence="2">Uncharacterized protein</fullName>
    </submittedName>
</protein>
<feature type="compositionally biased region" description="Basic and acidic residues" evidence="1">
    <location>
        <begin position="246"/>
        <end position="261"/>
    </location>
</feature>
<feature type="region of interest" description="Disordered" evidence="1">
    <location>
        <begin position="230"/>
        <end position="274"/>
    </location>
</feature>
<evidence type="ECO:0000313" key="2">
    <source>
        <dbReference type="EMBL" id="GHI52718.1"/>
    </source>
</evidence>
<dbReference type="EMBL" id="BNEA01000010">
    <property type="protein sequence ID" value="GHI52718.1"/>
    <property type="molecule type" value="Genomic_DNA"/>
</dbReference>
<feature type="region of interest" description="Disordered" evidence="1">
    <location>
        <begin position="1"/>
        <end position="23"/>
    </location>
</feature>
<feature type="region of interest" description="Disordered" evidence="1">
    <location>
        <begin position="151"/>
        <end position="171"/>
    </location>
</feature>
<dbReference type="Proteomes" id="UP000646738">
    <property type="component" value="Unassembled WGS sequence"/>
</dbReference>
<organism evidence="2 3">
    <name type="scientific">Streptomyces rubradiris</name>
    <name type="common">Streptomyces achromogenes subsp. rubradiris</name>
    <dbReference type="NCBI Taxonomy" id="285531"/>
    <lineage>
        <taxon>Bacteria</taxon>
        <taxon>Bacillati</taxon>
        <taxon>Actinomycetota</taxon>
        <taxon>Actinomycetes</taxon>
        <taxon>Kitasatosporales</taxon>
        <taxon>Streptomycetaceae</taxon>
        <taxon>Streptomyces</taxon>
    </lineage>
</organism>
<evidence type="ECO:0000256" key="1">
    <source>
        <dbReference type="SAM" id="MobiDB-lite"/>
    </source>
</evidence>
<comment type="caution">
    <text evidence="2">The sequence shown here is derived from an EMBL/GenBank/DDBJ whole genome shotgun (WGS) entry which is preliminary data.</text>
</comment>
<name>A0ABQ3RA41_STRRR</name>